<evidence type="ECO:0000313" key="1">
    <source>
        <dbReference type="EMBL" id="CAE6532457.1"/>
    </source>
</evidence>
<sequence>MLNSKPGTRYSSDRIRATKLPRAKLEYEERGSGGTTGLMQWGALWNMLQINYRGGYMIVYGESRRIYRDFSQEGNAI</sequence>
<comment type="caution">
    <text evidence="1">The sequence shown here is derived from an EMBL/GenBank/DDBJ whole genome shotgun (WGS) entry which is preliminary data.</text>
</comment>
<dbReference type="Proteomes" id="UP000663853">
    <property type="component" value="Unassembled WGS sequence"/>
</dbReference>
<dbReference type="AlphaFoldDB" id="A0A8H3HQ38"/>
<gene>
    <name evidence="1" type="ORF">RDB_LOCUS170230</name>
</gene>
<protein>
    <submittedName>
        <fullName evidence="1">Uncharacterized protein</fullName>
    </submittedName>
</protein>
<organism evidence="1 2">
    <name type="scientific">Rhizoctonia solani</name>
    <dbReference type="NCBI Taxonomy" id="456999"/>
    <lineage>
        <taxon>Eukaryota</taxon>
        <taxon>Fungi</taxon>
        <taxon>Dikarya</taxon>
        <taxon>Basidiomycota</taxon>
        <taxon>Agaricomycotina</taxon>
        <taxon>Agaricomycetes</taxon>
        <taxon>Cantharellales</taxon>
        <taxon>Ceratobasidiaceae</taxon>
        <taxon>Rhizoctonia</taxon>
    </lineage>
</organism>
<dbReference type="EMBL" id="CAJMXA010004039">
    <property type="protein sequence ID" value="CAE6532457.1"/>
    <property type="molecule type" value="Genomic_DNA"/>
</dbReference>
<reference evidence="1" key="1">
    <citation type="submission" date="2021-01" db="EMBL/GenBank/DDBJ databases">
        <authorList>
            <person name="Kaushik A."/>
        </authorList>
    </citation>
    <scope>NUCLEOTIDE SEQUENCE</scope>
    <source>
        <strain evidence="1">AG6-10EEA</strain>
    </source>
</reference>
<accession>A0A8H3HQ38</accession>
<evidence type="ECO:0000313" key="2">
    <source>
        <dbReference type="Proteomes" id="UP000663853"/>
    </source>
</evidence>
<proteinExistence type="predicted"/>
<name>A0A8H3HQ38_9AGAM</name>